<sequence length="411" mass="47997">MLNNTSANRNHENLFFSTENETVIPEKSNQNVGTFIYFSKVIYDWSAFFLTTPVRLHYDRDREVFLVKKCNEIQRMAHILIVISYTFSAVFSFFQTSSALLQNTGNIVLYFDVLNKLAVNSGIYIHMYVHWFRLDLVESYIDAIQTSPIIKYCRTPIWIPISVTIFFCSLILHLSCTWLVLIFGFEFTSLEGFHNSLQIAARELFWWDRNKAVEPSLPACIVAFFGKLSDSYIVHVPLDAFCLMQLYCIYFIVKDFLGTLLEEGIDSDEGLKMIYEYISLMKKANRYLGLYVVQFLGMTITYHSIHLFDMLSSTTILWKISTYAYVGFVVNFFFLVTLIFVETKKMKQWLWKDQNYMKIPFPELITLLYDSQTFNYKFGIRIGKFYTMTSDFCGGILAQMISYSMLVKLSG</sequence>
<accession>A0A8J2JI59</accession>
<organism evidence="2 3">
    <name type="scientific">Allacma fusca</name>
    <dbReference type="NCBI Taxonomy" id="39272"/>
    <lineage>
        <taxon>Eukaryota</taxon>
        <taxon>Metazoa</taxon>
        <taxon>Ecdysozoa</taxon>
        <taxon>Arthropoda</taxon>
        <taxon>Hexapoda</taxon>
        <taxon>Collembola</taxon>
        <taxon>Symphypleona</taxon>
        <taxon>Sminthuridae</taxon>
        <taxon>Allacma</taxon>
    </lineage>
</organism>
<feature type="transmembrane region" description="Helical" evidence="1">
    <location>
        <begin position="320"/>
        <end position="341"/>
    </location>
</feature>
<name>A0A8J2JI59_9HEXA</name>
<feature type="transmembrane region" description="Helical" evidence="1">
    <location>
        <begin position="107"/>
        <end position="129"/>
    </location>
</feature>
<gene>
    <name evidence="2" type="ORF">AFUS01_LOCUS6913</name>
</gene>
<feature type="transmembrane region" description="Helical" evidence="1">
    <location>
        <begin position="288"/>
        <end position="308"/>
    </location>
</feature>
<keyword evidence="3" id="KW-1185">Reference proteome</keyword>
<evidence type="ECO:0000313" key="3">
    <source>
        <dbReference type="Proteomes" id="UP000708208"/>
    </source>
</evidence>
<protein>
    <submittedName>
        <fullName evidence="2">Uncharacterized protein</fullName>
    </submittedName>
</protein>
<dbReference type="AlphaFoldDB" id="A0A8J2JI59"/>
<keyword evidence="1" id="KW-0472">Membrane</keyword>
<feature type="transmembrane region" description="Helical" evidence="1">
    <location>
        <begin position="232"/>
        <end position="253"/>
    </location>
</feature>
<feature type="transmembrane region" description="Helical" evidence="1">
    <location>
        <begin position="77"/>
        <end position="95"/>
    </location>
</feature>
<evidence type="ECO:0000256" key="1">
    <source>
        <dbReference type="SAM" id="Phobius"/>
    </source>
</evidence>
<keyword evidence="1" id="KW-1133">Transmembrane helix</keyword>
<proteinExistence type="predicted"/>
<evidence type="ECO:0000313" key="2">
    <source>
        <dbReference type="EMBL" id="CAG7717455.1"/>
    </source>
</evidence>
<keyword evidence="1" id="KW-0812">Transmembrane</keyword>
<feature type="transmembrane region" description="Helical" evidence="1">
    <location>
        <begin position="157"/>
        <end position="185"/>
    </location>
</feature>
<comment type="caution">
    <text evidence="2">The sequence shown here is derived from an EMBL/GenBank/DDBJ whole genome shotgun (WGS) entry which is preliminary data.</text>
</comment>
<reference evidence="2" key="1">
    <citation type="submission" date="2021-06" db="EMBL/GenBank/DDBJ databases">
        <authorList>
            <person name="Hodson N. C."/>
            <person name="Mongue J. A."/>
            <person name="Jaron S. K."/>
        </authorList>
    </citation>
    <scope>NUCLEOTIDE SEQUENCE</scope>
</reference>
<dbReference type="Proteomes" id="UP000708208">
    <property type="component" value="Unassembled WGS sequence"/>
</dbReference>
<dbReference type="EMBL" id="CAJVCH010046043">
    <property type="protein sequence ID" value="CAG7717455.1"/>
    <property type="molecule type" value="Genomic_DNA"/>
</dbReference>